<dbReference type="EMBL" id="JAFEJS010000002">
    <property type="protein sequence ID" value="MBT1172414.1"/>
    <property type="molecule type" value="Genomic_DNA"/>
</dbReference>
<evidence type="ECO:0000313" key="1">
    <source>
        <dbReference type="EMBL" id="MBT1172414.1"/>
    </source>
</evidence>
<dbReference type="Gene3D" id="1.10.132.100">
    <property type="match status" value="1"/>
</dbReference>
<organism evidence="1 2">
    <name type="scientific">Bifidobacterium santillanense</name>
    <dbReference type="NCBI Taxonomy" id="2809028"/>
    <lineage>
        <taxon>Bacteria</taxon>
        <taxon>Bacillati</taxon>
        <taxon>Actinomycetota</taxon>
        <taxon>Actinomycetes</taxon>
        <taxon>Bifidobacteriales</taxon>
        <taxon>Bifidobacteriaceae</taxon>
        <taxon>Bifidobacterium</taxon>
    </lineage>
</organism>
<dbReference type="RefSeq" id="WP_214357693.1">
    <property type="nucleotide sequence ID" value="NZ_JAFEJS010000002.1"/>
</dbReference>
<reference evidence="1 2" key="1">
    <citation type="journal article" date="2021" name="Environ. Microbiol.">
        <title>Genetic insights into the dark matter of the mammalian gut microbiota through targeted genome reconstruction.</title>
        <authorList>
            <person name="Lugli G.A."/>
            <person name="Alessandri G."/>
            <person name="Milani C."/>
            <person name="Viappiani A."/>
            <person name="Fontana F."/>
            <person name="Tarracchini C."/>
            <person name="Mancabelli L."/>
            <person name="Argentini C."/>
            <person name="Ruiz L."/>
            <person name="Margolles A."/>
            <person name="van Sinderen D."/>
            <person name="Turroni F."/>
            <person name="Ventura M."/>
        </authorList>
    </citation>
    <scope>NUCLEOTIDE SEQUENCE [LARGE SCALE GENOMIC DNA]</scope>
    <source>
        <strain evidence="1 2">MA2</strain>
    </source>
</reference>
<name>A0ABS5UNF6_9BIFI</name>
<gene>
    <name evidence="1" type="primary">casA</name>
    <name evidence="1" type="ORF">JS528_03360</name>
</gene>
<dbReference type="CDD" id="cd09729">
    <property type="entry name" value="Cse1_I-E"/>
    <property type="match status" value="1"/>
</dbReference>
<dbReference type="Proteomes" id="UP000773064">
    <property type="component" value="Unassembled WGS sequence"/>
</dbReference>
<dbReference type="Pfam" id="PF09481">
    <property type="entry name" value="CRISPR_Cse1"/>
    <property type="match status" value="1"/>
</dbReference>
<proteinExistence type="predicted"/>
<sequence>MSTNDVSFNLMDRPWLQVAKTDGSCRLMSIIEVLGQSDEIRSIGGDIPLQRFALTRLLIAIMYATFGHDLKVDEWRALFDAGPRDPEVRDALYGYCDMYRGRFDLFDEKRPFYQVAGLHTTKNEVSGLERLVLDVPNGEPFFTTRLGEGLRTMGPAEAARWLVTTQAFDASGIKSGAVGDPLVKGGKGYPIGVAWSGHLGGDLVEGTDLWRTLMLNYVSSRVFGIGDADAGWSDADDVPVWEREPLTQCGEPGFYQPQERTGDPSFCHGPASLMTWQSRRMLLAHTGETVTGVLICNGDRLKPQNAHRHETMTAWRRSDPQQKALKMPLVYMPRKHSPERALWRGLLTVVVDELTPQERGGTPAESLRPLTLQWLTEVNSKVDISDLPVRLHAFGVEYGSNEAVIDATVDDELDMDLVVLSAQSPYVGQMVRNAVQKVDDGVRELRTLSGNVAAAAGMPVDAAKRKADEQGYTAFDQEFRNWLRTLNSGTDTEAAEREWNATARRILLRLGERVVAMAPTRAIVGRAITSRNPKTGVQTTTYVSATVAENWYRRKIDGILPVVSNEGD</sequence>
<protein>
    <submittedName>
        <fullName evidence="1">Type I-E CRISPR-associated protein Cse1/CasA</fullName>
    </submittedName>
</protein>
<dbReference type="InterPro" id="IPR013381">
    <property type="entry name" value="CRISPR-assoc_prot_Cse1"/>
</dbReference>
<accession>A0ABS5UNF6</accession>
<keyword evidence="2" id="KW-1185">Reference proteome</keyword>
<comment type="caution">
    <text evidence="1">The sequence shown here is derived from an EMBL/GenBank/DDBJ whole genome shotgun (WGS) entry which is preliminary data.</text>
</comment>
<evidence type="ECO:0000313" key="2">
    <source>
        <dbReference type="Proteomes" id="UP000773064"/>
    </source>
</evidence>
<dbReference type="NCBIfam" id="TIGR02547">
    <property type="entry name" value="casA_cse1"/>
    <property type="match status" value="1"/>
</dbReference>